<protein>
    <recommendedName>
        <fullName evidence="3">C2H2-type domain-containing protein</fullName>
    </recommendedName>
</protein>
<dbReference type="AlphaFoldDB" id="A0AAD4EBQ6"/>
<evidence type="ECO:0000313" key="1">
    <source>
        <dbReference type="EMBL" id="KAG1903230.1"/>
    </source>
</evidence>
<comment type="caution">
    <text evidence="1">The sequence shown here is derived from an EMBL/GenBank/DDBJ whole genome shotgun (WGS) entry which is preliminary data.</text>
</comment>
<proteinExistence type="predicted"/>
<accession>A0AAD4EBQ6</accession>
<dbReference type="GeneID" id="64668165"/>
<name>A0AAD4EBQ6_9AGAM</name>
<dbReference type="EMBL" id="JABBWK010000013">
    <property type="protein sequence ID" value="KAG1903230.1"/>
    <property type="molecule type" value="Genomic_DNA"/>
</dbReference>
<keyword evidence="2" id="KW-1185">Reference proteome</keyword>
<gene>
    <name evidence="1" type="ORF">F5891DRAFT_92572</name>
</gene>
<dbReference type="RefSeq" id="XP_041228805.1">
    <property type="nucleotide sequence ID" value="XM_041373867.1"/>
</dbReference>
<sequence>MSLLAHQLGDSQDLPMLLSSTNTAPFNNDLAIDPVEDRSIIVADVTTHVQHAPQPRRLWFDTIYTASCSLVGNQAIGSSIFRPPAPIFNQPQAHRALHHDSTIYSSSSHINTSNEHHSTHTCRWDNAGTPCSHEFTFQNIVAHLRRYHHIDADSDESFICSWITPHAGRCGKKLKIDGFRRHIITHIGVKFRCSVCRKRMAARKDLTAKHRRYHAACSRATFDIVTD</sequence>
<evidence type="ECO:0008006" key="3">
    <source>
        <dbReference type="Google" id="ProtNLM"/>
    </source>
</evidence>
<evidence type="ECO:0000313" key="2">
    <source>
        <dbReference type="Proteomes" id="UP001195769"/>
    </source>
</evidence>
<reference evidence="1" key="1">
    <citation type="journal article" date="2020" name="New Phytol.">
        <title>Comparative genomics reveals dynamic genome evolution in host specialist ectomycorrhizal fungi.</title>
        <authorList>
            <person name="Lofgren L.A."/>
            <person name="Nguyen N.H."/>
            <person name="Vilgalys R."/>
            <person name="Ruytinx J."/>
            <person name="Liao H.L."/>
            <person name="Branco S."/>
            <person name="Kuo A."/>
            <person name="LaButti K."/>
            <person name="Lipzen A."/>
            <person name="Andreopoulos W."/>
            <person name="Pangilinan J."/>
            <person name="Riley R."/>
            <person name="Hundley H."/>
            <person name="Na H."/>
            <person name="Barry K."/>
            <person name="Grigoriev I.V."/>
            <person name="Stajich J.E."/>
            <person name="Kennedy P.G."/>
        </authorList>
    </citation>
    <scope>NUCLEOTIDE SEQUENCE</scope>
    <source>
        <strain evidence="1">FC203</strain>
    </source>
</reference>
<organism evidence="1 2">
    <name type="scientific">Suillus fuscotomentosus</name>
    <dbReference type="NCBI Taxonomy" id="1912939"/>
    <lineage>
        <taxon>Eukaryota</taxon>
        <taxon>Fungi</taxon>
        <taxon>Dikarya</taxon>
        <taxon>Basidiomycota</taxon>
        <taxon>Agaricomycotina</taxon>
        <taxon>Agaricomycetes</taxon>
        <taxon>Agaricomycetidae</taxon>
        <taxon>Boletales</taxon>
        <taxon>Suillineae</taxon>
        <taxon>Suillaceae</taxon>
        <taxon>Suillus</taxon>
    </lineage>
</organism>
<dbReference type="Proteomes" id="UP001195769">
    <property type="component" value="Unassembled WGS sequence"/>
</dbReference>